<protein>
    <submittedName>
        <fullName evidence="8">Threonine/homoserine efflux transporter RhtA</fullName>
    </submittedName>
</protein>
<feature type="transmembrane region" description="Helical" evidence="6">
    <location>
        <begin position="74"/>
        <end position="91"/>
    </location>
</feature>
<feature type="transmembrane region" description="Helical" evidence="6">
    <location>
        <begin position="127"/>
        <end position="147"/>
    </location>
</feature>
<dbReference type="SUPFAM" id="SSF103481">
    <property type="entry name" value="Multidrug resistance efflux transporter EmrE"/>
    <property type="match status" value="2"/>
</dbReference>
<reference evidence="8 9" key="1">
    <citation type="submission" date="2019-07" db="EMBL/GenBank/DDBJ databases">
        <title>Genomic Encyclopedia of Archaeal and Bacterial Type Strains, Phase II (KMG-II): from individual species to whole genera.</title>
        <authorList>
            <person name="Goeker M."/>
        </authorList>
    </citation>
    <scope>NUCLEOTIDE SEQUENCE [LARGE SCALE GENOMIC DNA]</scope>
    <source>
        <strain evidence="8 9">DSM 18850</strain>
    </source>
</reference>
<comment type="subcellular location">
    <subcellularLocation>
        <location evidence="1">Membrane</location>
        <topology evidence="1">Multi-pass membrane protein</topology>
    </subcellularLocation>
</comment>
<keyword evidence="9" id="KW-1185">Reference proteome</keyword>
<dbReference type="EMBL" id="VNHX01000007">
    <property type="protein sequence ID" value="TYP96139.1"/>
    <property type="molecule type" value="Genomic_DNA"/>
</dbReference>
<feature type="transmembrane region" description="Helical" evidence="6">
    <location>
        <begin position="246"/>
        <end position="268"/>
    </location>
</feature>
<feature type="transmembrane region" description="Helical" evidence="6">
    <location>
        <begin position="97"/>
        <end position="120"/>
    </location>
</feature>
<comment type="caution">
    <text evidence="8">The sequence shown here is derived from an EMBL/GenBank/DDBJ whole genome shotgun (WGS) entry which is preliminary data.</text>
</comment>
<evidence type="ECO:0000256" key="3">
    <source>
        <dbReference type="ARBA" id="ARBA00022692"/>
    </source>
</evidence>
<dbReference type="PANTHER" id="PTHR32322">
    <property type="entry name" value="INNER MEMBRANE TRANSPORTER"/>
    <property type="match status" value="1"/>
</dbReference>
<feature type="domain" description="EamA" evidence="7">
    <location>
        <begin position="157"/>
        <end position="291"/>
    </location>
</feature>
<keyword evidence="5 6" id="KW-0472">Membrane</keyword>
<feature type="domain" description="EamA" evidence="7">
    <location>
        <begin position="5"/>
        <end position="143"/>
    </location>
</feature>
<sequence>MDKIKGAVAVFLGAASFGILSTFVKKAYAQGFDLGEVTGVQALFGMLLLWLLLLGIFLFHRAYFRTSVPKSSKWKMLFSGISTGAVSLLYYKCVQLVPASLAIVLLMQYIWIGQLIEIIFFKQRPTVKHIGGIAVILGATMLATGLFEQELAKIDPIGILYGLLAATAYALFIMVNGRVGNDYPPLQKSAFMVSGACLFIFILLQPFSVFELDTLQTLWPYGLLLSVFGTVLPPVLFAYGMPKTGVSLGGILSAVELPVAVCMSYVVLQEDVSALQFIGVACILAVVILLNIGRSERPAAPPTES</sequence>
<feature type="transmembrane region" description="Helical" evidence="6">
    <location>
        <begin position="274"/>
        <end position="292"/>
    </location>
</feature>
<feature type="transmembrane region" description="Helical" evidence="6">
    <location>
        <begin position="219"/>
        <end position="239"/>
    </location>
</feature>
<dbReference type="InterPro" id="IPR050638">
    <property type="entry name" value="AA-Vitamin_Transporters"/>
</dbReference>
<keyword evidence="4 6" id="KW-1133">Transmembrane helix</keyword>
<accession>A0A5S5DN78</accession>
<evidence type="ECO:0000313" key="9">
    <source>
        <dbReference type="Proteomes" id="UP000325105"/>
    </source>
</evidence>
<feature type="transmembrane region" description="Helical" evidence="6">
    <location>
        <begin position="159"/>
        <end position="177"/>
    </location>
</feature>
<dbReference type="AlphaFoldDB" id="A0A5S5DN78"/>
<evidence type="ECO:0000256" key="4">
    <source>
        <dbReference type="ARBA" id="ARBA00022989"/>
    </source>
</evidence>
<evidence type="ECO:0000313" key="8">
    <source>
        <dbReference type="EMBL" id="TYP96139.1"/>
    </source>
</evidence>
<dbReference type="OrthoDB" id="3180815at2"/>
<evidence type="ECO:0000256" key="6">
    <source>
        <dbReference type="SAM" id="Phobius"/>
    </source>
</evidence>
<evidence type="ECO:0000256" key="5">
    <source>
        <dbReference type="ARBA" id="ARBA00023136"/>
    </source>
</evidence>
<comment type="similarity">
    <text evidence="2">Belongs to the EamA transporter family.</text>
</comment>
<feature type="transmembrane region" description="Helical" evidence="6">
    <location>
        <begin position="189"/>
        <end position="207"/>
    </location>
</feature>
<organism evidence="8 9">
    <name type="scientific">Sphingobacterium allocomposti</name>
    <dbReference type="NCBI Taxonomy" id="415956"/>
    <lineage>
        <taxon>Bacteria</taxon>
        <taxon>Pseudomonadati</taxon>
        <taxon>Bacteroidota</taxon>
        <taxon>Sphingobacteriia</taxon>
        <taxon>Sphingobacteriales</taxon>
        <taxon>Sphingobacteriaceae</taxon>
        <taxon>Sphingobacterium</taxon>
    </lineage>
</organism>
<evidence type="ECO:0000259" key="7">
    <source>
        <dbReference type="Pfam" id="PF00892"/>
    </source>
</evidence>
<keyword evidence="3 6" id="KW-0812">Transmembrane</keyword>
<dbReference type="InterPro" id="IPR037185">
    <property type="entry name" value="EmrE-like"/>
</dbReference>
<dbReference type="GO" id="GO:0016020">
    <property type="term" value="C:membrane"/>
    <property type="evidence" value="ECO:0007669"/>
    <property type="project" value="UniProtKB-SubCell"/>
</dbReference>
<name>A0A5S5DN78_9SPHI</name>
<feature type="transmembrane region" description="Helical" evidence="6">
    <location>
        <begin position="39"/>
        <end position="62"/>
    </location>
</feature>
<evidence type="ECO:0000256" key="2">
    <source>
        <dbReference type="ARBA" id="ARBA00007362"/>
    </source>
</evidence>
<dbReference type="Proteomes" id="UP000325105">
    <property type="component" value="Unassembled WGS sequence"/>
</dbReference>
<proteinExistence type="inferred from homology"/>
<dbReference type="RefSeq" id="WP_148908263.1">
    <property type="nucleotide sequence ID" value="NZ_VNHX01000007.1"/>
</dbReference>
<gene>
    <name evidence="8" type="ORF">BC792_10738</name>
</gene>
<evidence type="ECO:0000256" key="1">
    <source>
        <dbReference type="ARBA" id="ARBA00004141"/>
    </source>
</evidence>
<dbReference type="Pfam" id="PF00892">
    <property type="entry name" value="EamA"/>
    <property type="match status" value="2"/>
</dbReference>
<dbReference type="InterPro" id="IPR000620">
    <property type="entry name" value="EamA_dom"/>
</dbReference>
<dbReference type="PANTHER" id="PTHR32322:SF2">
    <property type="entry name" value="EAMA DOMAIN-CONTAINING PROTEIN"/>
    <property type="match status" value="1"/>
</dbReference>